<dbReference type="GO" id="GO:0008476">
    <property type="term" value="F:protein-tyrosine sulfotransferase activity"/>
    <property type="evidence" value="ECO:0007669"/>
    <property type="project" value="InterPro"/>
</dbReference>
<sequence length="637" mass="72228">MPPLPLQQIQTHMDAQAWPQAWQLCQAQLQKNPDHGPLLTLAGEILIRTSHFKEAAALLQRALQQLPDSSTVYHLLGRVMLLLQEPVIAGRILHEGLSKDPEHAPLREALADLQSAQQTWSDAIRNYQLLLSTQPENPDLHRKLADALREHKDFHTAEIHYQQALALNDQSAASWHGLGQLELARQNGALAEQHFLKGRKFSNHPAAFDNSIGLARLEDGRVNEAIAAFKQGLEAEPHAAFIQINLANALRASGDFAATQALFEEGVAHHPEHPFFLTGLAQMVRQSDPHSELIQRMEQMVQHPDMVEQERIAMLYTLGRALDQSHAYDRAFTAYQQANRRRYQSQGLTDLHINIDLIARIRTLFNRPQATLVPNHSDGVVPLFIVGMFRSGSTLIEQILGSHPQVATTGERPHIANLLHQMPQRLGTTVVFPDCFSALKPDQAQPMAQEYLDALRSSCDAPNDPTITHITDKLLFNFLYLGVIAALFPHARIIHSVRDPRDTCLSIYFQNFTRGQRFMQSLEETAHYYRAYADLMRLWHRVLPMPIHDVVYEKMVEDPASEVKKLLEFVGLPWDDACMNHHQNRRSVQTASSQQVREPIYQHAKQRWKNYEKHLHGLQQILTEPQSPTLPNHPAAS</sequence>
<dbReference type="PANTHER" id="PTHR12788:SF10">
    <property type="entry name" value="PROTEIN-TYROSINE SULFOTRANSFERASE"/>
    <property type="match status" value="1"/>
</dbReference>
<dbReference type="Gene3D" id="1.25.40.10">
    <property type="entry name" value="Tetratricopeptide repeat domain"/>
    <property type="match status" value="1"/>
</dbReference>
<dbReference type="STRING" id="156889.Mmc1_3721"/>
<keyword evidence="2" id="KW-0802">TPR repeat</keyword>
<reference evidence="3 4" key="2">
    <citation type="journal article" date="2012" name="Int. J. Syst. Evol. Microbiol.">
        <title>Magnetococcus marinus gen. nov., sp. nov., a marine, magnetotactic bacterium that represents a novel lineage (Magnetococcaceae fam. nov.; Magnetococcales ord. nov.) at the base of the Alphaproteobacteria.</title>
        <authorList>
            <person name="Bazylinski D.A."/>
            <person name="Williams T.J."/>
            <person name="Lefevre C.T."/>
            <person name="Berg R.J."/>
            <person name="Zhang C.L."/>
            <person name="Bowser S.S."/>
            <person name="Dean A.J."/>
            <person name="Beveridge T.J."/>
        </authorList>
    </citation>
    <scope>NUCLEOTIDE SEQUENCE [LARGE SCALE GENOMIC DNA]</scope>
    <source>
        <strain evidence="4">ATCC BAA-1437 / JCM 17883 / MC-1</strain>
    </source>
</reference>
<dbReference type="InterPro" id="IPR019734">
    <property type="entry name" value="TPR_rpt"/>
</dbReference>
<dbReference type="InterPro" id="IPR026634">
    <property type="entry name" value="TPST-like"/>
</dbReference>
<organism evidence="3 4">
    <name type="scientific">Magnetococcus marinus (strain ATCC BAA-1437 / JCM 17883 / MC-1)</name>
    <dbReference type="NCBI Taxonomy" id="156889"/>
    <lineage>
        <taxon>Bacteria</taxon>
        <taxon>Pseudomonadati</taxon>
        <taxon>Pseudomonadota</taxon>
        <taxon>Magnetococcia</taxon>
        <taxon>Magnetococcales</taxon>
        <taxon>Magnetococcaceae</taxon>
        <taxon>Magnetococcus</taxon>
    </lineage>
</organism>
<dbReference type="SMART" id="SM00028">
    <property type="entry name" value="TPR"/>
    <property type="match status" value="7"/>
</dbReference>
<dbReference type="Pfam" id="PF13469">
    <property type="entry name" value="Sulfotransfer_3"/>
    <property type="match status" value="1"/>
</dbReference>
<dbReference type="Pfam" id="PF14559">
    <property type="entry name" value="TPR_19"/>
    <property type="match status" value="2"/>
</dbReference>
<dbReference type="Pfam" id="PF13432">
    <property type="entry name" value="TPR_16"/>
    <property type="match status" value="1"/>
</dbReference>
<gene>
    <name evidence="3" type="ordered locus">Mmc1_3721</name>
</gene>
<feature type="repeat" description="TPR" evidence="2">
    <location>
        <begin position="206"/>
        <end position="239"/>
    </location>
</feature>
<dbReference type="eggNOG" id="COG0457">
    <property type="taxonomic scope" value="Bacteria"/>
</dbReference>
<dbReference type="KEGG" id="mgm:Mmc1_3721"/>
<dbReference type="OrthoDB" id="9800698at2"/>
<name>A0LE13_MAGMM</name>
<evidence type="ECO:0000313" key="3">
    <source>
        <dbReference type="EMBL" id="ABK46206.1"/>
    </source>
</evidence>
<dbReference type="InterPro" id="IPR027417">
    <property type="entry name" value="P-loop_NTPase"/>
</dbReference>
<dbReference type="HOGENOM" id="CLU_017034_1_0_5"/>
<dbReference type="Proteomes" id="UP000002586">
    <property type="component" value="Chromosome"/>
</dbReference>
<evidence type="ECO:0000256" key="1">
    <source>
        <dbReference type="ARBA" id="ARBA00022679"/>
    </source>
</evidence>
<keyword evidence="1 3" id="KW-0808">Transferase</keyword>
<accession>A0LE13</accession>
<dbReference type="SUPFAM" id="SSF48452">
    <property type="entry name" value="TPR-like"/>
    <property type="match status" value="1"/>
</dbReference>
<proteinExistence type="predicted"/>
<dbReference type="EMBL" id="CP000471">
    <property type="protein sequence ID" value="ABK46206.1"/>
    <property type="molecule type" value="Genomic_DNA"/>
</dbReference>
<dbReference type="SUPFAM" id="SSF52540">
    <property type="entry name" value="P-loop containing nucleoside triphosphate hydrolases"/>
    <property type="match status" value="1"/>
</dbReference>
<protein>
    <submittedName>
        <fullName evidence="3">Sulfotransferase</fullName>
    </submittedName>
</protein>
<dbReference type="AlphaFoldDB" id="A0LE13"/>
<keyword evidence="4" id="KW-1185">Reference proteome</keyword>
<evidence type="ECO:0000313" key="4">
    <source>
        <dbReference type="Proteomes" id="UP000002586"/>
    </source>
</evidence>
<reference evidence="4" key="1">
    <citation type="journal article" date="2009" name="Appl. Environ. Microbiol.">
        <title>Complete genome sequence of the chemolithoautotrophic marine magnetotactic coccus strain MC-1.</title>
        <authorList>
            <person name="Schubbe S."/>
            <person name="Williams T.J."/>
            <person name="Xie G."/>
            <person name="Kiss H.E."/>
            <person name="Brettin T.S."/>
            <person name="Martinez D."/>
            <person name="Ross C.A."/>
            <person name="Schuler D."/>
            <person name="Cox B.L."/>
            <person name="Nealson K.H."/>
            <person name="Bazylinski D.A."/>
        </authorList>
    </citation>
    <scope>NUCLEOTIDE SEQUENCE [LARGE SCALE GENOMIC DNA]</scope>
    <source>
        <strain evidence="4">ATCC BAA-1437 / JCM 17883 / MC-1</strain>
    </source>
</reference>
<dbReference type="PANTHER" id="PTHR12788">
    <property type="entry name" value="PROTEIN-TYROSINE SULFOTRANSFERASE 2"/>
    <property type="match status" value="1"/>
</dbReference>
<dbReference type="PROSITE" id="PS50005">
    <property type="entry name" value="TPR"/>
    <property type="match status" value="1"/>
</dbReference>
<dbReference type="InterPro" id="IPR011990">
    <property type="entry name" value="TPR-like_helical_dom_sf"/>
</dbReference>
<evidence type="ECO:0000256" key="2">
    <source>
        <dbReference type="PROSITE-ProRule" id="PRU00339"/>
    </source>
</evidence>
<dbReference type="Gene3D" id="3.40.50.300">
    <property type="entry name" value="P-loop containing nucleotide triphosphate hydrolases"/>
    <property type="match status" value="1"/>
</dbReference>
<dbReference type="RefSeq" id="WP_011715258.1">
    <property type="nucleotide sequence ID" value="NC_008576.1"/>
</dbReference>